<evidence type="ECO:0000256" key="3">
    <source>
        <dbReference type="ARBA" id="ARBA00006792"/>
    </source>
</evidence>
<proteinExistence type="inferred from homology"/>
<protein>
    <recommendedName>
        <fullName evidence="9">MICOS complex subunit MIC10</fullName>
    </recommendedName>
</protein>
<sequence length="90" mass="9907">MNTDRKTNESKKLAAARVAETSASAASNRDTKDKCITDFVMKGASGMIVGTLFTVFYTRPRTYPIWLCMGIGMGLAYDCCQNRLANVDEN</sequence>
<evidence type="ECO:0000256" key="7">
    <source>
        <dbReference type="ARBA" id="ARBA00023128"/>
    </source>
</evidence>
<gene>
    <name evidence="10" type="ORF">DMAD_04227</name>
</gene>
<comment type="subcellular location">
    <subcellularLocation>
        <location evidence="2 9">Mitochondrion inner membrane</location>
        <topology evidence="2 9">Single-pass membrane protein</topology>
    </subcellularLocation>
</comment>
<evidence type="ECO:0000256" key="1">
    <source>
        <dbReference type="ARBA" id="ARBA00002689"/>
    </source>
</evidence>
<evidence type="ECO:0000256" key="4">
    <source>
        <dbReference type="ARBA" id="ARBA00022692"/>
    </source>
</evidence>
<keyword evidence="6 9" id="KW-1133">Transmembrane helix</keyword>
<keyword evidence="5 9" id="KW-0999">Mitochondrion inner membrane</keyword>
<dbReference type="PANTHER" id="PTHR21304">
    <property type="entry name" value="MICOS COMPLEX SUBUNIT MIC10"/>
    <property type="match status" value="1"/>
</dbReference>
<feature type="transmembrane region" description="Helical" evidence="9">
    <location>
        <begin position="39"/>
        <end position="57"/>
    </location>
</feature>
<evidence type="ECO:0000256" key="8">
    <source>
        <dbReference type="ARBA" id="ARBA00023136"/>
    </source>
</evidence>
<dbReference type="EMBL" id="AP029267">
    <property type="protein sequence ID" value="BFG05505.1"/>
    <property type="molecule type" value="Genomic_DNA"/>
</dbReference>
<reference evidence="10 11" key="1">
    <citation type="submission" date="2024-02" db="EMBL/GenBank/DDBJ databases">
        <title>A chromosome-level genome assembly of Drosophila madeirensis, a fruit fly species endemic to Madeira island.</title>
        <authorList>
            <person name="Tomihara K."/>
            <person name="Llopart A."/>
            <person name="Yamamoto D."/>
        </authorList>
    </citation>
    <scope>NUCLEOTIDE SEQUENCE [LARGE SCALE GENOMIC DNA]</scope>
    <source>
        <strain evidence="10 11">RF1</strain>
    </source>
</reference>
<comment type="similarity">
    <text evidence="3 9">Belongs to the MICOS complex subunit Mic10 family.</text>
</comment>
<dbReference type="Proteomes" id="UP001500889">
    <property type="component" value="Chromosome E"/>
</dbReference>
<evidence type="ECO:0000313" key="11">
    <source>
        <dbReference type="Proteomes" id="UP001500889"/>
    </source>
</evidence>
<keyword evidence="4 9" id="KW-0812">Transmembrane</keyword>
<evidence type="ECO:0000256" key="2">
    <source>
        <dbReference type="ARBA" id="ARBA00004434"/>
    </source>
</evidence>
<comment type="subunit">
    <text evidence="9">Component of the mitochondrial contact site and cristae organizing system (MICOS) complex.</text>
</comment>
<dbReference type="InterPro" id="IPR007512">
    <property type="entry name" value="Mic10"/>
</dbReference>
<evidence type="ECO:0000256" key="6">
    <source>
        <dbReference type="ARBA" id="ARBA00022989"/>
    </source>
</evidence>
<keyword evidence="7 9" id="KW-0496">Mitochondrion</keyword>
<evidence type="ECO:0000256" key="9">
    <source>
        <dbReference type="RuleBase" id="RU363011"/>
    </source>
</evidence>
<name>A0AAU9GC90_DROMD</name>
<organism evidence="10 11">
    <name type="scientific">Drosophila madeirensis</name>
    <name type="common">Fruit fly</name>
    <dbReference type="NCBI Taxonomy" id="30013"/>
    <lineage>
        <taxon>Eukaryota</taxon>
        <taxon>Metazoa</taxon>
        <taxon>Ecdysozoa</taxon>
        <taxon>Arthropoda</taxon>
        <taxon>Hexapoda</taxon>
        <taxon>Insecta</taxon>
        <taxon>Pterygota</taxon>
        <taxon>Neoptera</taxon>
        <taxon>Endopterygota</taxon>
        <taxon>Diptera</taxon>
        <taxon>Brachycera</taxon>
        <taxon>Muscomorpha</taxon>
        <taxon>Ephydroidea</taxon>
        <taxon>Drosophilidae</taxon>
        <taxon>Drosophila</taxon>
        <taxon>Sophophora</taxon>
    </lineage>
</organism>
<dbReference type="Pfam" id="PF04418">
    <property type="entry name" value="DUF543"/>
    <property type="match status" value="1"/>
</dbReference>
<evidence type="ECO:0000313" key="10">
    <source>
        <dbReference type="EMBL" id="BFG05505.1"/>
    </source>
</evidence>
<keyword evidence="8 9" id="KW-0472">Membrane</keyword>
<keyword evidence="11" id="KW-1185">Reference proteome</keyword>
<evidence type="ECO:0000256" key="5">
    <source>
        <dbReference type="ARBA" id="ARBA00022792"/>
    </source>
</evidence>
<dbReference type="GO" id="GO:0061617">
    <property type="term" value="C:MICOS complex"/>
    <property type="evidence" value="ECO:0007669"/>
    <property type="project" value="UniProtKB-UniRule"/>
</dbReference>
<accession>A0AAU9GC90</accession>
<dbReference type="AlphaFoldDB" id="A0AAU9GC90"/>
<dbReference type="PANTHER" id="PTHR21304:SF0">
    <property type="entry name" value="MICOS COMPLEX SUBUNIT MIC10"/>
    <property type="match status" value="1"/>
</dbReference>
<comment type="function">
    <text evidence="1 9">Component of the MICOS complex, a large protein complex of the mitochondrial inner membrane that plays crucial roles in the maintenance of crista junctions, inner membrane architecture, and formation of contact sites to the outer membrane.</text>
</comment>